<dbReference type="OrthoDB" id="7491561at2759"/>
<accession>A0A8X6IVW1</accession>
<name>A0A8X6IVW1_NEPPI</name>
<feature type="non-terminal residue" evidence="2">
    <location>
        <position position="1"/>
    </location>
</feature>
<evidence type="ECO:0000313" key="2">
    <source>
        <dbReference type="EMBL" id="GFS62819.1"/>
    </source>
</evidence>
<feature type="region of interest" description="Disordered" evidence="1">
    <location>
        <begin position="1"/>
        <end position="21"/>
    </location>
</feature>
<evidence type="ECO:0000313" key="3">
    <source>
        <dbReference type="Proteomes" id="UP000887013"/>
    </source>
</evidence>
<organism evidence="2 3">
    <name type="scientific">Nephila pilipes</name>
    <name type="common">Giant wood spider</name>
    <name type="synonym">Nephila maculata</name>
    <dbReference type="NCBI Taxonomy" id="299642"/>
    <lineage>
        <taxon>Eukaryota</taxon>
        <taxon>Metazoa</taxon>
        <taxon>Ecdysozoa</taxon>
        <taxon>Arthropoda</taxon>
        <taxon>Chelicerata</taxon>
        <taxon>Arachnida</taxon>
        <taxon>Araneae</taxon>
        <taxon>Araneomorphae</taxon>
        <taxon>Entelegynae</taxon>
        <taxon>Araneoidea</taxon>
        <taxon>Nephilidae</taxon>
        <taxon>Nephila</taxon>
    </lineage>
</organism>
<dbReference type="AlphaFoldDB" id="A0A8X6IVW1"/>
<dbReference type="Proteomes" id="UP000887013">
    <property type="component" value="Unassembled WGS sequence"/>
</dbReference>
<gene>
    <name evidence="2" type="primary">TV42_02585</name>
    <name evidence="2" type="ORF">NPIL_561851</name>
</gene>
<sequence>TSSERPVVSDRDSEDEDSSYSSSNYLFLEDSLLAKLGIPLTTSEEGLIDKFCEKIRGITAQDKQESEESILESIEKIVNGYVEKGLRLNSSCSNDNDNGDKETVTSLIFKEMEEVIAQLRVNPRSSTAMLNTHDYTDESDGDEYRADEYKTSGIIIKRITSNLLLKGGMGKKFLYGDTELTNKHYDCDYLNDLNEKCEEIESKLISIAYEGIVNKSKQTHEYDFKAEIDNVYFYVKYPQDSIIEPVKILNNEKAKKLNLKVGILQIGESIVRVENADGKRNYKDILKGSIEMSFTTEVGEINIYLSPSKKGGNKIEVEIDEKSEARLNKLKAEKKSLGENCLLGGKSVLEAIEAKGFKKNGNVPTEPTETIKDDLSTNLTQVRLQQNREVALGG</sequence>
<dbReference type="EMBL" id="BMAW01093926">
    <property type="protein sequence ID" value="GFS62819.1"/>
    <property type="molecule type" value="Genomic_DNA"/>
</dbReference>
<comment type="caution">
    <text evidence="2">The sequence shown here is derived from an EMBL/GenBank/DDBJ whole genome shotgun (WGS) entry which is preliminary data.</text>
</comment>
<proteinExistence type="predicted"/>
<evidence type="ECO:0000256" key="1">
    <source>
        <dbReference type="SAM" id="MobiDB-lite"/>
    </source>
</evidence>
<protein>
    <submittedName>
        <fullName evidence="2">ANK_REP_REGION domain-containing protein</fullName>
    </submittedName>
</protein>
<keyword evidence="3" id="KW-1185">Reference proteome</keyword>
<reference evidence="2" key="1">
    <citation type="submission" date="2020-08" db="EMBL/GenBank/DDBJ databases">
        <title>Multicomponent nature underlies the extraordinary mechanical properties of spider dragline silk.</title>
        <authorList>
            <person name="Kono N."/>
            <person name="Nakamura H."/>
            <person name="Mori M."/>
            <person name="Yoshida Y."/>
            <person name="Ohtoshi R."/>
            <person name="Malay A.D."/>
            <person name="Moran D.A.P."/>
            <person name="Tomita M."/>
            <person name="Numata K."/>
            <person name="Arakawa K."/>
        </authorList>
    </citation>
    <scope>NUCLEOTIDE SEQUENCE</scope>
</reference>